<evidence type="ECO:0000313" key="6">
    <source>
        <dbReference type="Proteomes" id="UP001565368"/>
    </source>
</evidence>
<comment type="caution">
    <text evidence="5">The sequence shown here is derived from an EMBL/GenBank/DDBJ whole genome shotgun (WGS) entry which is preliminary data.</text>
</comment>
<evidence type="ECO:0000256" key="2">
    <source>
        <dbReference type="ARBA" id="ARBA00023242"/>
    </source>
</evidence>
<keyword evidence="2" id="KW-0539">Nucleus</keyword>
<dbReference type="GeneID" id="95989609"/>
<dbReference type="EMBL" id="JBBXJM010000007">
    <property type="protein sequence ID" value="KAL1404954.1"/>
    <property type="molecule type" value="Genomic_DNA"/>
</dbReference>
<evidence type="ECO:0000259" key="4">
    <source>
        <dbReference type="PROSITE" id="PS00463"/>
    </source>
</evidence>
<gene>
    <name evidence="5" type="ORF">Q8F55_008566</name>
</gene>
<keyword evidence="6" id="KW-1185">Reference proteome</keyword>
<evidence type="ECO:0000256" key="3">
    <source>
        <dbReference type="SAM" id="MobiDB-lite"/>
    </source>
</evidence>
<protein>
    <recommendedName>
        <fullName evidence="4">Zn(2)-C6 fungal-type domain-containing protein</fullName>
    </recommendedName>
</protein>
<dbReference type="RefSeq" id="XP_069204898.1">
    <property type="nucleotide sequence ID" value="XM_069356961.1"/>
</dbReference>
<reference evidence="5 6" key="1">
    <citation type="submission" date="2023-08" db="EMBL/GenBank/DDBJ databases">
        <title>Annotated Genome Sequence of Vanrija albida AlHP1.</title>
        <authorList>
            <person name="Herzog R."/>
        </authorList>
    </citation>
    <scope>NUCLEOTIDE SEQUENCE [LARGE SCALE GENOMIC DNA]</scope>
    <source>
        <strain evidence="5 6">AlHP1</strain>
    </source>
</reference>
<organism evidence="5 6">
    <name type="scientific">Vanrija albida</name>
    <dbReference type="NCBI Taxonomy" id="181172"/>
    <lineage>
        <taxon>Eukaryota</taxon>
        <taxon>Fungi</taxon>
        <taxon>Dikarya</taxon>
        <taxon>Basidiomycota</taxon>
        <taxon>Agaricomycotina</taxon>
        <taxon>Tremellomycetes</taxon>
        <taxon>Trichosporonales</taxon>
        <taxon>Trichosporonaceae</taxon>
        <taxon>Vanrija</taxon>
    </lineage>
</organism>
<dbReference type="InterPro" id="IPR036864">
    <property type="entry name" value="Zn2-C6_fun-type_DNA-bd_sf"/>
</dbReference>
<dbReference type="InterPro" id="IPR001138">
    <property type="entry name" value="Zn2Cys6_DnaBD"/>
</dbReference>
<comment type="subcellular location">
    <subcellularLocation>
        <location evidence="1">Nucleus</location>
    </subcellularLocation>
</comment>
<feature type="compositionally biased region" description="Low complexity" evidence="3">
    <location>
        <begin position="96"/>
        <end position="108"/>
    </location>
</feature>
<evidence type="ECO:0000313" key="5">
    <source>
        <dbReference type="EMBL" id="KAL1404954.1"/>
    </source>
</evidence>
<dbReference type="Pfam" id="PF11951">
    <property type="entry name" value="Fungal_trans_2"/>
    <property type="match status" value="1"/>
</dbReference>
<dbReference type="SUPFAM" id="SSF57701">
    <property type="entry name" value="Zn2/Cys6 DNA-binding domain"/>
    <property type="match status" value="1"/>
</dbReference>
<dbReference type="PANTHER" id="PTHR37534:SF20">
    <property type="entry name" value="PRO1A C6 ZINK-FINGER PROTEIN"/>
    <property type="match status" value="1"/>
</dbReference>
<dbReference type="InterPro" id="IPR021858">
    <property type="entry name" value="Fun_TF"/>
</dbReference>
<dbReference type="PANTHER" id="PTHR37534">
    <property type="entry name" value="TRANSCRIPTIONAL ACTIVATOR PROTEIN UGA3"/>
    <property type="match status" value="1"/>
</dbReference>
<sequence>MIAPPPAKRKRLTRARTGCRECRRLHVKCAEGALLAAGKAACKRCWATDQACWYPSPAGGYPSSRTRRAGGTRAARNVELGERSWERAVDVGAWVGASSGSSASPGDGETPYDDAETPEVVSPAPEARRSKAPPTPWAIASTTGVPQHVFDSAPWYAPQPPLATFTLAALSSCADDRAAVAYFELRGCNDITAAARPADNWIHACLLPRLLELLAGGGMMREYAHAALLQLSYAHRANTEAEGERAAVLRAKACAARERGTCALLRARARGEAGDEEYLVGSFVRCIADVLSCARLELGSLPPPASSPLASSLPDLMATYGIVQYACAPLDAVCSAPELGEPVALGTDWTAAAFGCSRAGLRLLARVSGLVRRRSALLRAGGGGEPLLAAEAAALAAQLASPLDEAGPSRVQRGSMVMRHALHTLLLCEVLDVPLDDARLAADRDAAAELVADCDAASMTGFQWQLAVLAIYTPGPEDRERLARLLALALGMGFGPNYRGTRDVLDVCWDVLDARGRYEHGIAPWREAMHALGRNVWV</sequence>
<evidence type="ECO:0000256" key="1">
    <source>
        <dbReference type="ARBA" id="ARBA00004123"/>
    </source>
</evidence>
<dbReference type="PROSITE" id="PS00463">
    <property type="entry name" value="ZN2_CY6_FUNGAL_1"/>
    <property type="match status" value="1"/>
</dbReference>
<dbReference type="Proteomes" id="UP001565368">
    <property type="component" value="Unassembled WGS sequence"/>
</dbReference>
<name>A0ABR3PR78_9TREE</name>
<proteinExistence type="predicted"/>
<accession>A0ABR3PR78</accession>
<feature type="domain" description="Zn(2)-C6 fungal-type" evidence="4">
    <location>
        <begin position="18"/>
        <end position="52"/>
    </location>
</feature>
<feature type="region of interest" description="Disordered" evidence="3">
    <location>
        <begin position="96"/>
        <end position="134"/>
    </location>
</feature>